<dbReference type="Proteomes" id="UP000321110">
    <property type="component" value="Unassembled WGS sequence"/>
</dbReference>
<keyword evidence="1" id="KW-1133">Transmembrane helix</keyword>
<feature type="domain" description="ABC-type uncharacterised transport system" evidence="2">
    <location>
        <begin position="175"/>
        <end position="473"/>
    </location>
</feature>
<comment type="caution">
    <text evidence="4">The sequence shown here is derived from an EMBL/GenBank/DDBJ whole genome shotgun (WGS) entry which is preliminary data.</text>
</comment>
<feature type="transmembrane region" description="Helical" evidence="1">
    <location>
        <begin position="584"/>
        <end position="604"/>
    </location>
</feature>
<evidence type="ECO:0000313" key="5">
    <source>
        <dbReference type="Proteomes" id="UP000321110"/>
    </source>
</evidence>
<protein>
    <submittedName>
        <fullName evidence="4">ABC transporter</fullName>
    </submittedName>
</protein>
<evidence type="ECO:0000256" key="1">
    <source>
        <dbReference type="SAM" id="Phobius"/>
    </source>
</evidence>
<evidence type="ECO:0000313" key="4">
    <source>
        <dbReference type="EMBL" id="TXI32025.1"/>
    </source>
</evidence>
<dbReference type="EMBL" id="SSFO01000165">
    <property type="protein sequence ID" value="TXI32025.1"/>
    <property type="molecule type" value="Genomic_DNA"/>
</dbReference>
<reference evidence="4 5" key="1">
    <citation type="submission" date="2018-09" db="EMBL/GenBank/DDBJ databases">
        <title>Metagenome Assembled Genomes from an Advanced Water Purification Facility.</title>
        <authorList>
            <person name="Stamps B.W."/>
            <person name="Spear J.R."/>
        </authorList>
    </citation>
    <scope>NUCLEOTIDE SEQUENCE [LARGE SCALE GENOMIC DNA]</scope>
    <source>
        <strain evidence="4">Bin_52_1</strain>
    </source>
</reference>
<proteinExistence type="predicted"/>
<sequence>MKKLMYSGVGLLLIAVAFLAFNMLSALGLGNLRLDLTEQKLYTISDGTERILGELDEPINLYFFYSDKAARDLPVLRNYAMRVQEMLKAYERAADGKIRLHIIDPEPFSENEDRAAAFGLQAVPVSQGGEQIYFGLAGTNAVDDKQIIPFFPLDQEEFLEYQLSQLVQGLAKPERPVIGLLSGLQLNGGFDMMARQPTAPWMVMEEVRQLFKIASLKIGIDRIPDDVSVLLLVHPKSLPEATLYAIDQFVLRGGKLLVFVDPLSEADNSQPMLPGDDGDKASDLEPLFKAWGLRMMPHQVLGDGAYALSVSMGQGQRPARHAAWLALPQRAMSQDDVATAGLESINIATAGILEPLEGAGTRFVPLLQSSEYAMPFGVERFTMLANPEELIRELEPTGERYTIAARISGPAQTAFPDGIEGQKDGLKAADNINVIAVADTDLLSDRMWVQVQDFFGQRMPQPFADNAGFAINALDNLSGSDALISVRSRGRFSRPFEVVEALQREAEAQFRVKEEDLQQRLAETDQKLASLQQQDPAKALELSPEQQAAVQQFIAEKLRIRKELREVRFQLNADIEALGRTLKLVNILAVPLLLTFGVLLLWLWRRRKAA</sequence>
<dbReference type="InterPro" id="IPR055396">
    <property type="entry name" value="DUF7088"/>
</dbReference>
<dbReference type="InterPro" id="IPR019196">
    <property type="entry name" value="ABC_transp_unknown"/>
</dbReference>
<name>A0A5C7W5V1_AQUAC</name>
<keyword evidence="1" id="KW-0812">Transmembrane</keyword>
<accession>A0A5C7W5V1</accession>
<gene>
    <name evidence="4" type="ORF">E6Q69_09895</name>
</gene>
<dbReference type="AlphaFoldDB" id="A0A5C7W5V1"/>
<feature type="domain" description="DUF7088" evidence="3">
    <location>
        <begin position="38"/>
        <end position="138"/>
    </location>
</feature>
<evidence type="ECO:0000259" key="3">
    <source>
        <dbReference type="Pfam" id="PF23357"/>
    </source>
</evidence>
<evidence type="ECO:0000259" key="2">
    <source>
        <dbReference type="Pfam" id="PF09822"/>
    </source>
</evidence>
<keyword evidence="1" id="KW-0472">Membrane</keyword>
<organism evidence="4 5">
    <name type="scientific">Aquipseudomonas alcaligenes</name>
    <name type="common">Pseudomonas alcaligenes</name>
    <dbReference type="NCBI Taxonomy" id="43263"/>
    <lineage>
        <taxon>Bacteria</taxon>
        <taxon>Pseudomonadati</taxon>
        <taxon>Pseudomonadota</taxon>
        <taxon>Gammaproteobacteria</taxon>
        <taxon>Pseudomonadales</taxon>
        <taxon>Pseudomonadaceae</taxon>
        <taxon>Aquipseudomonas</taxon>
    </lineage>
</organism>
<dbReference type="Pfam" id="PF23357">
    <property type="entry name" value="DUF7088"/>
    <property type="match status" value="1"/>
</dbReference>
<dbReference type="Pfam" id="PF09822">
    <property type="entry name" value="ABC_transp_aux"/>
    <property type="match status" value="1"/>
</dbReference>